<keyword evidence="2" id="KW-0479">Metal-binding</keyword>
<evidence type="ECO:0000313" key="4">
    <source>
        <dbReference type="EMBL" id="KAL0858303.1"/>
    </source>
</evidence>
<dbReference type="SMART" id="SM00235">
    <property type="entry name" value="ZnMc"/>
    <property type="match status" value="1"/>
</dbReference>
<dbReference type="Pfam" id="PF01400">
    <property type="entry name" value="Astacin"/>
    <property type="match status" value="1"/>
</dbReference>
<comment type="caution">
    <text evidence="1">Lacks conserved residue(s) required for the propagation of feature annotation.</text>
</comment>
<dbReference type="EMBL" id="JBEUOH010000030">
    <property type="protein sequence ID" value="KAL0858303.1"/>
    <property type="molecule type" value="Genomic_DNA"/>
</dbReference>
<dbReference type="InterPro" id="IPR006026">
    <property type="entry name" value="Peptidase_Metallo"/>
</dbReference>
<keyword evidence="2" id="KW-0862">Zinc</keyword>
<dbReference type="Gene3D" id="3.40.390.10">
    <property type="entry name" value="Collagenase (Catalytic Domain)"/>
    <property type="match status" value="1"/>
</dbReference>
<proteinExistence type="predicted"/>
<dbReference type="PANTHER" id="PTHR10127">
    <property type="entry name" value="DISCOIDIN, CUB, EGF, LAMININ , AND ZINC METALLOPROTEASE DOMAIN CONTAINING"/>
    <property type="match status" value="1"/>
</dbReference>
<sequence length="412" mass="46840">MKLLGIVVFCVHCVYGVLWPQGVVHYAINPKDYDVHSQDEIMGTFARLQDEVCVKFFNTPANYSASPEHKILYVSNPDKRKDCPPLSYDFTKSIVDMPIGYKCINQKDIARIVHDMLKASIDQSPSAINSYDLVKQFQDKEDVVSRPTLFTPSERNYINAHYHTECGALSQASGRRLGDTAWPILMNEQQIEYFGDKLWPLGVVMYMVHPNISSNNPDLVIIKHAMSTIELASCVVFQRVTPEDVLEPINFLWLGPEGEDMPELGFTPGNQSLNIRSLANGAPGHTAHTLNALLRALGVHMMSNRYDRDNYIKINWKNIARGKEHHLEKTEEASWLQHIPYDFNSATHAPGNYMCGNCADPLASRTVIPLQDHLWQRTLSMGRRYDLSDGDAKLLRMLYAQQCRVRFLKDVN</sequence>
<feature type="domain" description="Peptidase M12A" evidence="3">
    <location>
        <begin position="189"/>
        <end position="404"/>
    </location>
</feature>
<dbReference type="SUPFAM" id="SSF55486">
    <property type="entry name" value="Metalloproteases ('zincins'), catalytic domain"/>
    <property type="match status" value="1"/>
</dbReference>
<dbReference type="InterPro" id="IPR001506">
    <property type="entry name" value="Peptidase_M12A"/>
</dbReference>
<reference evidence="4 5" key="1">
    <citation type="submission" date="2024-06" db="EMBL/GenBank/DDBJ databases">
        <title>A chromosome-level genome assembly of beet webworm, Loxostege sticticalis.</title>
        <authorList>
            <person name="Zhang Y."/>
        </authorList>
    </citation>
    <scope>NUCLEOTIDE SEQUENCE [LARGE SCALE GENOMIC DNA]</scope>
    <source>
        <strain evidence="4">AQ026</strain>
        <tissue evidence="4">Whole body</tissue>
    </source>
</reference>
<comment type="caution">
    <text evidence="4">The sequence shown here is derived from an EMBL/GenBank/DDBJ whole genome shotgun (WGS) entry which is preliminary data.</text>
</comment>
<organism evidence="4 5">
    <name type="scientific">Loxostege sticticalis</name>
    <name type="common">Beet webworm moth</name>
    <dbReference type="NCBI Taxonomy" id="481309"/>
    <lineage>
        <taxon>Eukaryota</taxon>
        <taxon>Metazoa</taxon>
        <taxon>Ecdysozoa</taxon>
        <taxon>Arthropoda</taxon>
        <taxon>Hexapoda</taxon>
        <taxon>Insecta</taxon>
        <taxon>Pterygota</taxon>
        <taxon>Neoptera</taxon>
        <taxon>Endopterygota</taxon>
        <taxon>Lepidoptera</taxon>
        <taxon>Glossata</taxon>
        <taxon>Ditrysia</taxon>
        <taxon>Pyraloidea</taxon>
        <taxon>Crambidae</taxon>
        <taxon>Pyraustinae</taxon>
        <taxon>Loxostege</taxon>
    </lineage>
</organism>
<evidence type="ECO:0000259" key="3">
    <source>
        <dbReference type="PROSITE" id="PS51864"/>
    </source>
</evidence>
<accession>A0ABR3H0G9</accession>
<keyword evidence="5" id="KW-1185">Reference proteome</keyword>
<dbReference type="InterPro" id="IPR024079">
    <property type="entry name" value="MetalloPept_cat_dom_sf"/>
</dbReference>
<protein>
    <recommendedName>
        <fullName evidence="2">Metalloendopeptidase</fullName>
        <ecNumber evidence="2">3.4.24.-</ecNumber>
    </recommendedName>
</protein>
<keyword evidence="2" id="KW-0482">Metalloprotease</keyword>
<evidence type="ECO:0000256" key="2">
    <source>
        <dbReference type="RuleBase" id="RU361183"/>
    </source>
</evidence>
<feature type="signal peptide" evidence="2">
    <location>
        <begin position="1"/>
        <end position="16"/>
    </location>
</feature>
<dbReference type="PRINTS" id="PR00480">
    <property type="entry name" value="ASTACIN"/>
</dbReference>
<keyword evidence="2" id="KW-0732">Signal</keyword>
<name>A0ABR3H0G9_LOXSC</name>
<gene>
    <name evidence="4" type="ORF">ABMA27_012203</name>
</gene>
<dbReference type="PANTHER" id="PTHR10127:SF850">
    <property type="entry name" value="METALLOENDOPEPTIDASE"/>
    <property type="match status" value="1"/>
</dbReference>
<comment type="cofactor">
    <cofactor evidence="2">
        <name>Zn(2+)</name>
        <dbReference type="ChEBI" id="CHEBI:29105"/>
    </cofactor>
    <text evidence="2">Binds 1 zinc ion per subunit.</text>
</comment>
<dbReference type="Proteomes" id="UP001549920">
    <property type="component" value="Unassembled WGS sequence"/>
</dbReference>
<keyword evidence="2" id="KW-0378">Hydrolase</keyword>
<dbReference type="PROSITE" id="PS51864">
    <property type="entry name" value="ASTACIN"/>
    <property type="match status" value="1"/>
</dbReference>
<feature type="chain" id="PRO_5044980819" description="Metalloendopeptidase" evidence="2">
    <location>
        <begin position="17"/>
        <end position="412"/>
    </location>
</feature>
<evidence type="ECO:0000256" key="1">
    <source>
        <dbReference type="PROSITE-ProRule" id="PRU01211"/>
    </source>
</evidence>
<evidence type="ECO:0000313" key="5">
    <source>
        <dbReference type="Proteomes" id="UP001549920"/>
    </source>
</evidence>
<dbReference type="EC" id="3.4.24.-" evidence="2"/>
<keyword evidence="2" id="KW-0645">Protease</keyword>